<feature type="transmembrane region" description="Helical" evidence="6">
    <location>
        <begin position="51"/>
        <end position="76"/>
    </location>
</feature>
<accession>A0ABN2KEH1</accession>
<gene>
    <name evidence="8" type="ORF">GCM10009710_36840</name>
</gene>
<protein>
    <recommendedName>
        <fullName evidence="7">Type II secretion system protein GspF domain-containing protein</fullName>
    </recommendedName>
</protein>
<keyword evidence="2" id="KW-1003">Cell membrane</keyword>
<dbReference type="Pfam" id="PF00482">
    <property type="entry name" value="T2SSF"/>
    <property type="match status" value="1"/>
</dbReference>
<dbReference type="PANTHER" id="PTHR35007">
    <property type="entry name" value="INTEGRAL MEMBRANE PROTEIN-RELATED"/>
    <property type="match status" value="1"/>
</dbReference>
<dbReference type="RefSeq" id="WP_344204347.1">
    <property type="nucleotide sequence ID" value="NZ_BAAAME010000013.1"/>
</dbReference>
<comment type="caution">
    <text evidence="8">The sequence shown here is derived from an EMBL/GenBank/DDBJ whole genome shotgun (WGS) entry which is preliminary data.</text>
</comment>
<organism evidence="8 9">
    <name type="scientific">Aeromicrobium alkaliterrae</name>
    <dbReference type="NCBI Taxonomy" id="302168"/>
    <lineage>
        <taxon>Bacteria</taxon>
        <taxon>Bacillati</taxon>
        <taxon>Actinomycetota</taxon>
        <taxon>Actinomycetes</taxon>
        <taxon>Propionibacteriales</taxon>
        <taxon>Nocardioidaceae</taxon>
        <taxon>Aeromicrobium</taxon>
    </lineage>
</organism>
<dbReference type="Proteomes" id="UP001501057">
    <property type="component" value="Unassembled WGS sequence"/>
</dbReference>
<evidence type="ECO:0000313" key="9">
    <source>
        <dbReference type="Proteomes" id="UP001501057"/>
    </source>
</evidence>
<evidence type="ECO:0000256" key="1">
    <source>
        <dbReference type="ARBA" id="ARBA00004651"/>
    </source>
</evidence>
<evidence type="ECO:0000256" key="6">
    <source>
        <dbReference type="SAM" id="Phobius"/>
    </source>
</evidence>
<evidence type="ECO:0000256" key="5">
    <source>
        <dbReference type="ARBA" id="ARBA00023136"/>
    </source>
</evidence>
<reference evidence="8 9" key="1">
    <citation type="journal article" date="2019" name="Int. J. Syst. Evol. Microbiol.">
        <title>The Global Catalogue of Microorganisms (GCM) 10K type strain sequencing project: providing services to taxonomists for standard genome sequencing and annotation.</title>
        <authorList>
            <consortium name="The Broad Institute Genomics Platform"/>
            <consortium name="The Broad Institute Genome Sequencing Center for Infectious Disease"/>
            <person name="Wu L."/>
            <person name="Ma J."/>
        </authorList>
    </citation>
    <scope>NUCLEOTIDE SEQUENCE [LARGE SCALE GENOMIC DNA]</scope>
    <source>
        <strain evidence="8 9">JCM 13518</strain>
    </source>
</reference>
<keyword evidence="9" id="KW-1185">Reference proteome</keyword>
<name>A0ABN2KEH1_9ACTN</name>
<evidence type="ECO:0000256" key="4">
    <source>
        <dbReference type="ARBA" id="ARBA00022989"/>
    </source>
</evidence>
<feature type="transmembrane region" description="Helical" evidence="6">
    <location>
        <begin position="212"/>
        <end position="233"/>
    </location>
</feature>
<dbReference type="PANTHER" id="PTHR35007:SF3">
    <property type="entry name" value="POSSIBLE CONSERVED ALANINE RICH MEMBRANE PROTEIN"/>
    <property type="match status" value="1"/>
</dbReference>
<evidence type="ECO:0000313" key="8">
    <source>
        <dbReference type="EMBL" id="GAA1754002.1"/>
    </source>
</evidence>
<comment type="subcellular location">
    <subcellularLocation>
        <location evidence="1">Cell membrane</location>
        <topology evidence="1">Multi-pass membrane protein</topology>
    </subcellularLocation>
</comment>
<evidence type="ECO:0000259" key="7">
    <source>
        <dbReference type="Pfam" id="PF00482"/>
    </source>
</evidence>
<evidence type="ECO:0000256" key="3">
    <source>
        <dbReference type="ARBA" id="ARBA00022692"/>
    </source>
</evidence>
<sequence length="287" mass="30600">MSALGLLIGVCLAGGVVLAVAAWMGWSPPPLPTRTTARLTAARDRLWKSALAVFVVAVLTRWPVAAAAAGMVTWMWPALFGSKAEGRAHLARLEAVAMWTESLRDTMAAAIGLEQAIIASADAAPPAIAPELHRLVGRLRAHVPVPQALADFGEDLDDPSVDLVVAALIMNARLRGSGLTGTLTALAETARAELEMRTRVEEGRKTLRRDSLTIVGVTLVFAGGVSLLARTYLEPYNSPAGQLMLVLVLGCFIAGFAWIRRSSRIDLPERFLIRSEDFTADQSGAGR</sequence>
<dbReference type="EMBL" id="BAAAME010000013">
    <property type="protein sequence ID" value="GAA1754002.1"/>
    <property type="molecule type" value="Genomic_DNA"/>
</dbReference>
<dbReference type="InterPro" id="IPR018076">
    <property type="entry name" value="T2SS_GspF_dom"/>
</dbReference>
<evidence type="ECO:0000256" key="2">
    <source>
        <dbReference type="ARBA" id="ARBA00022475"/>
    </source>
</evidence>
<keyword evidence="4 6" id="KW-1133">Transmembrane helix</keyword>
<keyword evidence="5 6" id="KW-0472">Membrane</keyword>
<proteinExistence type="predicted"/>
<feature type="domain" description="Type II secretion system protein GspF" evidence="7">
    <location>
        <begin position="100"/>
        <end position="202"/>
    </location>
</feature>
<keyword evidence="3 6" id="KW-0812">Transmembrane</keyword>
<feature type="transmembrane region" description="Helical" evidence="6">
    <location>
        <begin position="239"/>
        <end position="259"/>
    </location>
</feature>